<dbReference type="PANTHER" id="PTHR28004">
    <property type="entry name" value="ZGC:162816-RELATED"/>
    <property type="match status" value="1"/>
</dbReference>
<feature type="domain" description="D-serine dehydratase-like" evidence="3">
    <location>
        <begin position="256"/>
        <end position="348"/>
    </location>
</feature>
<organism evidence="4 5">
    <name type="scientific">Salipaludibacillus neizhouensis</name>
    <dbReference type="NCBI Taxonomy" id="885475"/>
    <lineage>
        <taxon>Bacteria</taxon>
        <taxon>Bacillati</taxon>
        <taxon>Bacillota</taxon>
        <taxon>Bacilli</taxon>
        <taxon>Bacillales</taxon>
        <taxon>Bacillaceae</taxon>
    </lineage>
</organism>
<proteinExistence type="inferred from homology"/>
<sequence length="365" mass="39431">MDMVENIDTPALVVDLDKMDNNIRVMSENARQAGITLRPHIKTHKSVTIALKQLLAGADGITVAKLGEAEVMHQNGIHDIFIAYPIIGAEKLTRLKKLAERADIKVSLDSVEVAGGISTVAASIGKKIKVYIEVDTGLGRVGKKYGEETLCLVEEIAKLPNIEIYGLMTHAGHAYAAKSQEEMIEITRQEGQYLVETKTSIKSELGIEIPCISVGSSPTSYIGAHVEGVTEMRPGTYVFNDAKLLDLGLVTEENCALLIYATVVSRPAENRAIIDAGSKTLTSDKRIFADGYGLIKGKNGLTVSWLSEEHGVINLPEGIDLKIGDVIEIIPNHVCPTVNLADELIGIRNGEIEEVIAVTARGKNK</sequence>
<accession>A0A3A9K6M0</accession>
<evidence type="ECO:0000259" key="3">
    <source>
        <dbReference type="SMART" id="SM01119"/>
    </source>
</evidence>
<evidence type="ECO:0000313" key="5">
    <source>
        <dbReference type="Proteomes" id="UP000281498"/>
    </source>
</evidence>
<evidence type="ECO:0000256" key="2">
    <source>
        <dbReference type="ARBA" id="ARBA00023239"/>
    </source>
</evidence>
<dbReference type="InterPro" id="IPR051466">
    <property type="entry name" value="D-amino_acid_metab_enzyme"/>
</dbReference>
<gene>
    <name evidence="4" type="ORF">CR203_06950</name>
</gene>
<keyword evidence="2" id="KW-0456">Lyase</keyword>
<dbReference type="Pfam" id="PF14031">
    <property type="entry name" value="D-ser_dehydrat"/>
    <property type="match status" value="1"/>
</dbReference>
<evidence type="ECO:0000313" key="4">
    <source>
        <dbReference type="EMBL" id="RKL68217.1"/>
    </source>
</evidence>
<dbReference type="InterPro" id="IPR029066">
    <property type="entry name" value="PLP-binding_barrel"/>
</dbReference>
<protein>
    <recommendedName>
        <fullName evidence="3">D-serine dehydratase-like domain-containing protein</fullName>
    </recommendedName>
</protein>
<dbReference type="OrthoDB" id="9788869at2"/>
<keyword evidence="5" id="KW-1185">Reference proteome</keyword>
<comment type="similarity">
    <text evidence="1">Belongs to the DSD1 family.</text>
</comment>
<dbReference type="InterPro" id="IPR042208">
    <property type="entry name" value="D-ser_dehydrat-like_sf"/>
</dbReference>
<dbReference type="PANTHER" id="PTHR28004:SF2">
    <property type="entry name" value="D-SERINE DEHYDRATASE"/>
    <property type="match status" value="1"/>
</dbReference>
<evidence type="ECO:0000256" key="1">
    <source>
        <dbReference type="ARBA" id="ARBA00005323"/>
    </source>
</evidence>
<dbReference type="AlphaFoldDB" id="A0A3A9K6M0"/>
<dbReference type="SMART" id="SM01119">
    <property type="entry name" value="D-ser_dehydrat"/>
    <property type="match status" value="1"/>
</dbReference>
<name>A0A3A9K6M0_9BACI</name>
<dbReference type="GO" id="GO:0008721">
    <property type="term" value="F:D-serine ammonia-lyase activity"/>
    <property type="evidence" value="ECO:0007669"/>
    <property type="project" value="TreeGrafter"/>
</dbReference>
<dbReference type="GO" id="GO:0036088">
    <property type="term" value="P:D-serine catabolic process"/>
    <property type="evidence" value="ECO:0007669"/>
    <property type="project" value="TreeGrafter"/>
</dbReference>
<dbReference type="Gene3D" id="2.40.37.20">
    <property type="entry name" value="D-serine dehydratase-like domain"/>
    <property type="match status" value="1"/>
</dbReference>
<dbReference type="InterPro" id="IPR001608">
    <property type="entry name" value="Ala_racemase_N"/>
</dbReference>
<comment type="caution">
    <text evidence="4">The sequence shown here is derived from an EMBL/GenBank/DDBJ whole genome shotgun (WGS) entry which is preliminary data.</text>
</comment>
<dbReference type="Proteomes" id="UP000281498">
    <property type="component" value="Unassembled WGS sequence"/>
</dbReference>
<dbReference type="EMBL" id="PDOE01000002">
    <property type="protein sequence ID" value="RKL68217.1"/>
    <property type="molecule type" value="Genomic_DNA"/>
</dbReference>
<dbReference type="Gene3D" id="3.20.20.10">
    <property type="entry name" value="Alanine racemase"/>
    <property type="match status" value="1"/>
</dbReference>
<dbReference type="InterPro" id="IPR026956">
    <property type="entry name" value="D-ser_dehydrat-like_dom"/>
</dbReference>
<dbReference type="SUPFAM" id="SSF51419">
    <property type="entry name" value="PLP-binding barrel"/>
    <property type="match status" value="1"/>
</dbReference>
<dbReference type="Pfam" id="PF01168">
    <property type="entry name" value="Ala_racemase_N"/>
    <property type="match status" value="1"/>
</dbReference>
<reference evidence="4 5" key="1">
    <citation type="submission" date="2017-10" db="EMBL/GenBank/DDBJ databases">
        <title>Bacillus sp. nov., a halophilic bacterium isolated from a Keqin Lake.</title>
        <authorList>
            <person name="Wang H."/>
        </authorList>
    </citation>
    <scope>NUCLEOTIDE SEQUENCE [LARGE SCALE GENOMIC DNA]</scope>
    <source>
        <strain evidence="4 5">KCTC 13187</strain>
    </source>
</reference>